<feature type="region of interest" description="Disordered" evidence="1">
    <location>
        <begin position="1"/>
        <end position="22"/>
    </location>
</feature>
<proteinExistence type="predicted"/>
<dbReference type="RefSeq" id="WP_207704203.1">
    <property type="nucleotide sequence ID" value="NZ_JAFREL020000001.1"/>
</dbReference>
<evidence type="ECO:0000313" key="2">
    <source>
        <dbReference type="EMBL" id="MEO1768293.1"/>
    </source>
</evidence>
<gene>
    <name evidence="2" type="ORF">JZO67_000204</name>
</gene>
<reference evidence="2 3" key="1">
    <citation type="submission" date="2024-02" db="EMBL/GenBank/DDBJ databases">
        <title>The Genome Sequence of Enterococcus sp. DIV0159.</title>
        <authorList>
            <person name="Earl A."/>
            <person name="Manson A."/>
            <person name="Gilmore M."/>
            <person name="Sanders J."/>
            <person name="Shea T."/>
            <person name="Howe W."/>
            <person name="Livny J."/>
            <person name="Cuomo C."/>
            <person name="Neafsey D."/>
            <person name="Birren B."/>
        </authorList>
    </citation>
    <scope>NUCLEOTIDE SEQUENCE [LARGE SCALE GENOMIC DNA]</scope>
    <source>
        <strain evidence="2 3">665A</strain>
    </source>
</reference>
<keyword evidence="3" id="KW-1185">Reference proteome</keyword>
<organism evidence="2 3">
    <name type="scientific">Candidatus Enterococcus ferrettii</name>
    <dbReference type="NCBI Taxonomy" id="2815324"/>
    <lineage>
        <taxon>Bacteria</taxon>
        <taxon>Bacillati</taxon>
        <taxon>Bacillota</taxon>
        <taxon>Bacilli</taxon>
        <taxon>Lactobacillales</taxon>
        <taxon>Enterococcaceae</taxon>
        <taxon>Enterococcus</taxon>
    </lineage>
</organism>
<protein>
    <recommendedName>
        <fullName evidence="4">NTP pyrophosphohydrolase MazG putative catalytic core domain-containing protein</fullName>
    </recommendedName>
</protein>
<accession>A0ABV0EI24</accession>
<dbReference type="Gene3D" id="1.10.287.1080">
    <property type="entry name" value="MazG-like"/>
    <property type="match status" value="1"/>
</dbReference>
<dbReference type="Proteomes" id="UP000664357">
    <property type="component" value="Unassembled WGS sequence"/>
</dbReference>
<name>A0ABV0EI24_9ENTE</name>
<evidence type="ECO:0000313" key="3">
    <source>
        <dbReference type="Proteomes" id="UP000664357"/>
    </source>
</evidence>
<evidence type="ECO:0000256" key="1">
    <source>
        <dbReference type="SAM" id="MobiDB-lite"/>
    </source>
</evidence>
<sequence length="87" mass="10114">MEVDIFKSVSDERRRQEKKWGTQNHSPLLWHSILSEEVGEVAKEINEYGFSSEVHRLEQARTELIQVAAVAIAFADSLDRNELNRFQ</sequence>
<feature type="compositionally biased region" description="Basic and acidic residues" evidence="1">
    <location>
        <begin position="9"/>
        <end position="20"/>
    </location>
</feature>
<dbReference type="EMBL" id="JAFREL020000001">
    <property type="protein sequence ID" value="MEO1768293.1"/>
    <property type="molecule type" value="Genomic_DNA"/>
</dbReference>
<evidence type="ECO:0008006" key="4">
    <source>
        <dbReference type="Google" id="ProtNLM"/>
    </source>
</evidence>
<comment type="caution">
    <text evidence="2">The sequence shown here is derived from an EMBL/GenBank/DDBJ whole genome shotgun (WGS) entry which is preliminary data.</text>
</comment>